<keyword evidence="2" id="KW-0732">Signal</keyword>
<dbReference type="Proteomes" id="UP001305779">
    <property type="component" value="Unassembled WGS sequence"/>
</dbReference>
<keyword evidence="5" id="KW-1185">Reference proteome</keyword>
<sequence>MVALKSLALLSFAAAGILAAPASGGSQCMTDDQANVVAEAYGELIANYNEDLANAILTEDFTDYSEGVNTLINTCPQGSAAMTLPLLAATFTNREEFEVGQGQQPHINFKQLNLWNACSSVIIRWETTNTANITAPKPVIGLIVMETVKAPAGSQYPFLIKQVFSEFDAGAWLQNLQEAGICPTTDCGPAAPGPAPGNPAPAPGQPQPNNPAPFQPAPSQPQPAPGNPQPNPAPAPQQPNSESCAHDDHLGQLHHYSMHDIYSVNDLDRNNPNDELLVDSINLVQLVIYNHLVHQHLFLGSMDK</sequence>
<evidence type="ECO:0000313" key="4">
    <source>
        <dbReference type="EMBL" id="KAK4502635.1"/>
    </source>
</evidence>
<evidence type="ECO:0000256" key="1">
    <source>
        <dbReference type="SAM" id="MobiDB-lite"/>
    </source>
</evidence>
<dbReference type="EMBL" id="JAXOVC010000004">
    <property type="protein sequence ID" value="KAK4502635.1"/>
    <property type="molecule type" value="Genomic_DNA"/>
</dbReference>
<protein>
    <recommendedName>
        <fullName evidence="3">NTF2-like domain-containing protein</fullName>
    </recommendedName>
</protein>
<dbReference type="InterPro" id="IPR058645">
    <property type="entry name" value="NTF2-like_dom_7"/>
</dbReference>
<name>A0ABR0EN88_ZASCE</name>
<evidence type="ECO:0000256" key="2">
    <source>
        <dbReference type="SAM" id="SignalP"/>
    </source>
</evidence>
<feature type="domain" description="NTF2-like" evidence="3">
    <location>
        <begin position="27"/>
        <end position="178"/>
    </location>
</feature>
<accession>A0ABR0EN88</accession>
<reference evidence="4 5" key="1">
    <citation type="journal article" date="2023" name="G3 (Bethesda)">
        <title>A chromosome-level genome assembly of Zasmidium syzygii isolated from banana leaves.</title>
        <authorList>
            <person name="van Westerhoven A.C."/>
            <person name="Mehrabi R."/>
            <person name="Talebi R."/>
            <person name="Steentjes M.B.F."/>
            <person name="Corcolon B."/>
            <person name="Chong P.A."/>
            <person name="Kema G.H.J."/>
            <person name="Seidl M.F."/>
        </authorList>
    </citation>
    <scope>NUCLEOTIDE SEQUENCE [LARGE SCALE GENOMIC DNA]</scope>
    <source>
        <strain evidence="4 5">P124</strain>
    </source>
</reference>
<feature type="signal peptide" evidence="2">
    <location>
        <begin position="1"/>
        <end position="19"/>
    </location>
</feature>
<comment type="caution">
    <text evidence="4">The sequence shown here is derived from an EMBL/GenBank/DDBJ whole genome shotgun (WGS) entry which is preliminary data.</text>
</comment>
<dbReference type="Pfam" id="PF26534">
    <property type="entry name" value="NTF2_7"/>
    <property type="match status" value="1"/>
</dbReference>
<organism evidence="4 5">
    <name type="scientific">Zasmidium cellare</name>
    <name type="common">Wine cellar mold</name>
    <name type="synonym">Racodium cellare</name>
    <dbReference type="NCBI Taxonomy" id="395010"/>
    <lineage>
        <taxon>Eukaryota</taxon>
        <taxon>Fungi</taxon>
        <taxon>Dikarya</taxon>
        <taxon>Ascomycota</taxon>
        <taxon>Pezizomycotina</taxon>
        <taxon>Dothideomycetes</taxon>
        <taxon>Dothideomycetidae</taxon>
        <taxon>Mycosphaerellales</taxon>
        <taxon>Mycosphaerellaceae</taxon>
        <taxon>Zasmidium</taxon>
    </lineage>
</organism>
<feature type="region of interest" description="Disordered" evidence="1">
    <location>
        <begin position="187"/>
        <end position="247"/>
    </location>
</feature>
<evidence type="ECO:0000313" key="5">
    <source>
        <dbReference type="Proteomes" id="UP001305779"/>
    </source>
</evidence>
<feature type="compositionally biased region" description="Pro residues" evidence="1">
    <location>
        <begin position="191"/>
        <end position="237"/>
    </location>
</feature>
<feature type="chain" id="PRO_5045671953" description="NTF2-like domain-containing protein" evidence="2">
    <location>
        <begin position="20"/>
        <end position="304"/>
    </location>
</feature>
<evidence type="ECO:0000259" key="3">
    <source>
        <dbReference type="Pfam" id="PF26534"/>
    </source>
</evidence>
<gene>
    <name evidence="4" type="ORF">PRZ48_006061</name>
</gene>
<proteinExistence type="predicted"/>